<evidence type="ECO:0000256" key="7">
    <source>
        <dbReference type="ARBA" id="ARBA00022741"/>
    </source>
</evidence>
<feature type="transmembrane region" description="Helical" evidence="20">
    <location>
        <begin position="98"/>
        <end position="117"/>
    </location>
</feature>
<accession>A0A2I1MB24</accession>
<evidence type="ECO:0000256" key="8">
    <source>
        <dbReference type="ARBA" id="ARBA00022777"/>
    </source>
</evidence>
<keyword evidence="11" id="KW-0443">Lipid metabolism</keyword>
<keyword evidence="5" id="KW-0808">Transferase</keyword>
<dbReference type="PANTHER" id="PTHR34299">
    <property type="entry name" value="DIACYLGLYCEROL KINASE"/>
    <property type="match status" value="1"/>
</dbReference>
<dbReference type="GO" id="GO:0005524">
    <property type="term" value="F:ATP binding"/>
    <property type="evidence" value="ECO:0007669"/>
    <property type="project" value="UniProtKB-KW"/>
</dbReference>
<feature type="transmembrane region" description="Helical" evidence="20">
    <location>
        <begin position="179"/>
        <end position="200"/>
    </location>
</feature>
<evidence type="ECO:0000256" key="16">
    <source>
        <dbReference type="PIRSR" id="PIRSR600829-2"/>
    </source>
</evidence>
<evidence type="ECO:0000313" key="23">
    <source>
        <dbReference type="Proteomes" id="UP000234335"/>
    </source>
</evidence>
<evidence type="ECO:0000256" key="20">
    <source>
        <dbReference type="SAM" id="Phobius"/>
    </source>
</evidence>
<keyword evidence="14" id="KW-1208">Phospholipid metabolism</keyword>
<feature type="coiled-coil region" evidence="19">
    <location>
        <begin position="12"/>
        <end position="39"/>
    </location>
</feature>
<keyword evidence="9 17" id="KW-0067">ATP-binding</keyword>
<feature type="binding site" evidence="16">
    <location>
        <position position="111"/>
    </location>
    <ligand>
        <name>substrate</name>
    </ligand>
</feature>
<gene>
    <name evidence="22" type="ORF">CYJ34_01070</name>
</gene>
<comment type="similarity">
    <text evidence="2">Belongs to the bacterial diacylglycerol kinase family.</text>
</comment>
<dbReference type="SUPFAM" id="SSF48317">
    <property type="entry name" value="Acid phosphatase/Vanadium-dependent haloperoxidase"/>
    <property type="match status" value="1"/>
</dbReference>
<dbReference type="Gene3D" id="1.10.287.3610">
    <property type="match status" value="1"/>
</dbReference>
<keyword evidence="3" id="KW-1003">Cell membrane</keyword>
<sequence>MTENNEKEVLKAEIKKEILEEWKKEEERKEKARQKLNDRNFEKEELSHGQKFLKGFDYAYEGLVWAINHEKNMKFHMLALAILLVASLFFNLSRVEMITLVFAVCFVLGFELLNTSLEQAVNLASGGKYSPFAKASKDLAAAAVFISALNALFVAYLIFFDKFIDIYNSVIVRITRQPSHLTVTTISLVIVVTIFLKGVFYEGHGTAFKGGFVSGHTSLSFCIATIGIMLSDEPLVKLLFLLLALIVAESRYEANIHSIPEIIRGAILGTSMAMAIFGIFS</sequence>
<comment type="cofactor">
    <cofactor evidence="18">
        <name>Mg(2+)</name>
        <dbReference type="ChEBI" id="CHEBI:18420"/>
    </cofactor>
    <text evidence="18">Mn(2+), Zn(2+), Cd(2+) and Co(2+) support activity to lesser extents.</text>
</comment>
<feature type="domain" description="Phosphatidic acid phosphatase type 2/haloperoxidase" evidence="21">
    <location>
        <begin position="205"/>
        <end position="278"/>
    </location>
</feature>
<evidence type="ECO:0000256" key="15">
    <source>
        <dbReference type="PIRSR" id="PIRSR600829-1"/>
    </source>
</evidence>
<organism evidence="22 23">
    <name type="scientific">Anaerococcus octavius</name>
    <dbReference type="NCBI Taxonomy" id="54007"/>
    <lineage>
        <taxon>Bacteria</taxon>
        <taxon>Bacillati</taxon>
        <taxon>Bacillota</taxon>
        <taxon>Tissierellia</taxon>
        <taxon>Tissierellales</taxon>
        <taxon>Peptoniphilaceae</taxon>
        <taxon>Anaerococcus</taxon>
    </lineage>
</organism>
<keyword evidence="6 20" id="KW-0812">Transmembrane</keyword>
<keyword evidence="7 17" id="KW-0547">Nucleotide-binding</keyword>
<feature type="transmembrane region" description="Helical" evidence="20">
    <location>
        <begin position="234"/>
        <end position="250"/>
    </location>
</feature>
<evidence type="ECO:0000256" key="13">
    <source>
        <dbReference type="ARBA" id="ARBA00023209"/>
    </source>
</evidence>
<keyword evidence="13" id="KW-0594">Phospholipid biosynthesis</keyword>
<dbReference type="RefSeq" id="WP_101539489.1">
    <property type="nucleotide sequence ID" value="NZ_CALTZC010000019.1"/>
</dbReference>
<dbReference type="Proteomes" id="UP000234335">
    <property type="component" value="Unassembled WGS sequence"/>
</dbReference>
<dbReference type="CDD" id="cd14266">
    <property type="entry name" value="UDPK_IM_PAP2_like"/>
    <property type="match status" value="1"/>
</dbReference>
<evidence type="ECO:0000256" key="2">
    <source>
        <dbReference type="ARBA" id="ARBA00005967"/>
    </source>
</evidence>
<feature type="binding site" evidence="18">
    <location>
        <position position="118"/>
    </location>
    <ligand>
        <name>a divalent metal cation</name>
        <dbReference type="ChEBI" id="CHEBI:60240"/>
    </ligand>
</feature>
<feature type="transmembrane region" description="Helical" evidence="20">
    <location>
        <begin position="262"/>
        <end position="280"/>
    </location>
</feature>
<evidence type="ECO:0000256" key="10">
    <source>
        <dbReference type="ARBA" id="ARBA00022989"/>
    </source>
</evidence>
<keyword evidence="8 22" id="KW-0418">Kinase</keyword>
<evidence type="ECO:0000256" key="1">
    <source>
        <dbReference type="ARBA" id="ARBA00004651"/>
    </source>
</evidence>
<dbReference type="InterPro" id="IPR036945">
    <property type="entry name" value="DAGK_sf"/>
</dbReference>
<dbReference type="EMBL" id="PKGS01000001">
    <property type="protein sequence ID" value="PKZ17328.1"/>
    <property type="molecule type" value="Genomic_DNA"/>
</dbReference>
<dbReference type="InterPro" id="IPR036938">
    <property type="entry name" value="PAP2/HPO_sf"/>
</dbReference>
<dbReference type="AlphaFoldDB" id="A0A2I1MB24"/>
<reference evidence="22 23" key="1">
    <citation type="submission" date="2017-12" db="EMBL/GenBank/DDBJ databases">
        <title>Phylogenetic diversity of female urinary microbiome.</title>
        <authorList>
            <person name="Thomas-White K."/>
            <person name="Wolfe A.J."/>
        </authorList>
    </citation>
    <scope>NUCLEOTIDE SEQUENCE [LARGE SCALE GENOMIC DNA]</scope>
    <source>
        <strain evidence="22 23">UMB0119</strain>
    </source>
</reference>
<dbReference type="PANTHER" id="PTHR34299:SF1">
    <property type="entry name" value="DIACYLGLYCEROL KINASE"/>
    <property type="match status" value="1"/>
</dbReference>
<feature type="transmembrane region" description="Helical" evidence="20">
    <location>
        <begin position="75"/>
        <end position="92"/>
    </location>
</feature>
<evidence type="ECO:0000256" key="5">
    <source>
        <dbReference type="ARBA" id="ARBA00022679"/>
    </source>
</evidence>
<dbReference type="GO" id="GO:0008654">
    <property type="term" value="P:phospholipid biosynthetic process"/>
    <property type="evidence" value="ECO:0007669"/>
    <property type="project" value="UniProtKB-KW"/>
</dbReference>
<evidence type="ECO:0000259" key="21">
    <source>
        <dbReference type="Pfam" id="PF01569"/>
    </source>
</evidence>
<evidence type="ECO:0000256" key="3">
    <source>
        <dbReference type="ARBA" id="ARBA00022475"/>
    </source>
</evidence>
<evidence type="ECO:0000256" key="6">
    <source>
        <dbReference type="ARBA" id="ARBA00022692"/>
    </source>
</evidence>
<comment type="subcellular location">
    <subcellularLocation>
        <location evidence="1">Cell membrane</location>
        <topology evidence="1">Multi-pass membrane protein</topology>
    </subcellularLocation>
</comment>
<evidence type="ECO:0000256" key="12">
    <source>
        <dbReference type="ARBA" id="ARBA00023136"/>
    </source>
</evidence>
<evidence type="ECO:0000256" key="17">
    <source>
        <dbReference type="PIRSR" id="PIRSR600829-3"/>
    </source>
</evidence>
<keyword evidence="23" id="KW-1185">Reference proteome</keyword>
<dbReference type="Pfam" id="PF01569">
    <property type="entry name" value="PAP2"/>
    <property type="match status" value="1"/>
</dbReference>
<feature type="binding site" evidence="17">
    <location>
        <position position="70"/>
    </location>
    <ligand>
        <name>ATP</name>
        <dbReference type="ChEBI" id="CHEBI:30616"/>
    </ligand>
</feature>
<feature type="binding site" evidence="17">
    <location>
        <position position="58"/>
    </location>
    <ligand>
        <name>ATP</name>
        <dbReference type="ChEBI" id="CHEBI:30616"/>
    </ligand>
</feature>
<evidence type="ECO:0000256" key="14">
    <source>
        <dbReference type="ARBA" id="ARBA00023264"/>
    </source>
</evidence>
<feature type="transmembrane region" description="Helical" evidence="20">
    <location>
        <begin position="138"/>
        <end position="159"/>
    </location>
</feature>
<evidence type="ECO:0000256" key="11">
    <source>
        <dbReference type="ARBA" id="ARBA00023098"/>
    </source>
</evidence>
<keyword evidence="12 20" id="KW-0472">Membrane</keyword>
<dbReference type="InterPro" id="IPR000326">
    <property type="entry name" value="PAP2/HPO"/>
</dbReference>
<keyword evidence="10 20" id="KW-1133">Transmembrane helix</keyword>
<keyword evidence="4" id="KW-0444">Lipid biosynthesis</keyword>
<feature type="active site" description="Proton acceptor" evidence="15">
    <location>
        <position position="111"/>
    </location>
</feature>
<dbReference type="GO" id="GO:0016301">
    <property type="term" value="F:kinase activity"/>
    <property type="evidence" value="ECO:0007669"/>
    <property type="project" value="UniProtKB-KW"/>
</dbReference>
<name>A0A2I1MB24_9FIRM</name>
<dbReference type="Gene3D" id="1.20.144.10">
    <property type="entry name" value="Phosphatidic acid phosphatase type 2/haloperoxidase"/>
    <property type="match status" value="1"/>
</dbReference>
<dbReference type="GO" id="GO:0046872">
    <property type="term" value="F:metal ion binding"/>
    <property type="evidence" value="ECO:0007669"/>
    <property type="project" value="UniProtKB-KW"/>
</dbReference>
<dbReference type="InterPro" id="IPR000829">
    <property type="entry name" value="DAGK"/>
</dbReference>
<evidence type="ECO:0000256" key="9">
    <source>
        <dbReference type="ARBA" id="ARBA00022840"/>
    </source>
</evidence>
<protein>
    <submittedName>
        <fullName evidence="22">Diacylglycerol kinase</fullName>
    </submittedName>
</protein>
<feature type="binding site" evidence="17">
    <location>
        <position position="118"/>
    </location>
    <ligand>
        <name>ATP</name>
        <dbReference type="ChEBI" id="CHEBI:30616"/>
    </ligand>
</feature>
<evidence type="ECO:0000256" key="19">
    <source>
        <dbReference type="SAM" id="Coils"/>
    </source>
</evidence>
<feature type="binding site" evidence="17">
    <location>
        <begin position="137"/>
        <end position="138"/>
    </location>
    <ligand>
        <name>ATP</name>
        <dbReference type="ChEBI" id="CHEBI:30616"/>
    </ligand>
</feature>
<keyword evidence="19" id="KW-0175">Coiled coil</keyword>
<dbReference type="GO" id="GO:0005886">
    <property type="term" value="C:plasma membrane"/>
    <property type="evidence" value="ECO:0007669"/>
    <property type="project" value="UniProtKB-SubCell"/>
</dbReference>
<keyword evidence="18" id="KW-0460">Magnesium</keyword>
<comment type="caution">
    <text evidence="22">The sequence shown here is derived from an EMBL/GenBank/DDBJ whole genome shotgun (WGS) entry which is preliminary data.</text>
</comment>
<evidence type="ECO:0000313" key="22">
    <source>
        <dbReference type="EMBL" id="PKZ17328.1"/>
    </source>
</evidence>
<evidence type="ECO:0000256" key="18">
    <source>
        <dbReference type="PIRSR" id="PIRSR600829-4"/>
    </source>
</evidence>
<feature type="binding site" evidence="18">
    <location>
        <position position="70"/>
    </location>
    <ligand>
        <name>a divalent metal cation</name>
        <dbReference type="ChEBI" id="CHEBI:60240"/>
    </ligand>
</feature>
<proteinExistence type="inferred from homology"/>
<dbReference type="Pfam" id="PF01219">
    <property type="entry name" value="DAGK_prokar"/>
    <property type="match status" value="1"/>
</dbReference>
<evidence type="ECO:0000256" key="4">
    <source>
        <dbReference type="ARBA" id="ARBA00022516"/>
    </source>
</evidence>
<keyword evidence="18" id="KW-0479">Metal-binding</keyword>